<dbReference type="EMBL" id="AWNI01000024">
    <property type="protein sequence ID" value="ETS60644.1"/>
    <property type="molecule type" value="Genomic_DNA"/>
</dbReference>
<dbReference type="GO" id="GO:0008234">
    <property type="term" value="F:cysteine-type peptidase activity"/>
    <property type="evidence" value="ECO:0007669"/>
    <property type="project" value="UniProtKB-KW"/>
</dbReference>
<evidence type="ECO:0000256" key="1">
    <source>
        <dbReference type="ARBA" id="ARBA00005234"/>
    </source>
</evidence>
<evidence type="ECO:0000256" key="3">
    <source>
        <dbReference type="ARBA" id="ARBA00022801"/>
    </source>
</evidence>
<gene>
    <name evidence="6" type="ORF">PaG_05282</name>
</gene>
<dbReference type="PROSITE" id="PS50600">
    <property type="entry name" value="ULP_PROTEASE"/>
    <property type="match status" value="1"/>
</dbReference>
<dbReference type="Pfam" id="PF02902">
    <property type="entry name" value="Peptidase_C48"/>
    <property type="match status" value="1"/>
</dbReference>
<dbReference type="PANTHER" id="PTHR46468:SF1">
    <property type="entry name" value="SENTRIN-SPECIFIC PROTEASE 8"/>
    <property type="match status" value="1"/>
</dbReference>
<name>W3VGE7_MOEAP</name>
<sequence>MPFYHRQNGSSFNLSAVASGDCELEVLFEIAEDSKAPADARNFASILIDEVISSSKLQLEAGAQLLRLAMEQDGRQIQINELAADVVGWGERLLAGEALADHSRRVEAWRKTRKDLRGKRPRFKRPPSIETAGALTPGLQHFLDLVQVPIERLAAMYAGPKRSESTLRRLDELCALDELPAPEQPADQVIPDDDLDDLLIRQSKFILDLLTRFHLTQGPISRYRKSKTEYHLPAGNGNVAVIHLTLVDSSTNCEPPEDVLLDMATHPTCWCIKKLDHECFMSQGHVCFRHVSGAHTFGFVRTLQPATNTPTSEALIVKPDAIHGNASPLLLPAPQQAKAPHGSDDSTIMLANVEVDLTSLTQSSEGFRGTPQLSDLQLHTVILALSQLESCPSWSIGERSIASSEVQTLLPGKWLSDGVLNPYFELIEDHVNRTLLQDGRAPRVKVYPTYFLRIWDSANRTDSRAIRGFTKRRDTYKPAGDDQIVNILDLELAIFPFHLQGNHWSFLLVSVRHRRYVYFDSIRNRSKAAMDEVQRNLDAIKEYLNQEVKARGQRDVNFDWEFHEDETFPRQVGGNDCAVFLAQGAKEACLQQPTRRWKDVQWSFSQEDVPHLRATMARELANQKLEA</sequence>
<dbReference type="InterPro" id="IPR044613">
    <property type="entry name" value="Nep1/2-like"/>
</dbReference>
<evidence type="ECO:0000313" key="6">
    <source>
        <dbReference type="EMBL" id="ETS60644.1"/>
    </source>
</evidence>
<dbReference type="AlphaFoldDB" id="W3VGE7"/>
<dbReference type="GO" id="GO:0019784">
    <property type="term" value="F:deNEDDylase activity"/>
    <property type="evidence" value="ECO:0007669"/>
    <property type="project" value="InterPro"/>
</dbReference>
<comment type="caution">
    <text evidence="6">The sequence shown here is derived from an EMBL/GenBank/DDBJ whole genome shotgun (WGS) entry which is preliminary data.</text>
</comment>
<dbReference type="OrthoDB" id="1939479at2759"/>
<accession>W3VGE7</accession>
<dbReference type="InterPro" id="IPR003653">
    <property type="entry name" value="Peptidase_C48_C"/>
</dbReference>
<dbReference type="PANTHER" id="PTHR46468">
    <property type="entry name" value="SENTRIN-SPECIFIC PROTEASE 8"/>
    <property type="match status" value="1"/>
</dbReference>
<dbReference type="InterPro" id="IPR038765">
    <property type="entry name" value="Papain-like_cys_pep_sf"/>
</dbReference>
<protein>
    <submittedName>
        <fullName evidence="6">Sentrin-specific protease</fullName>
    </submittedName>
</protein>
<evidence type="ECO:0000256" key="4">
    <source>
        <dbReference type="ARBA" id="ARBA00022807"/>
    </source>
</evidence>
<comment type="similarity">
    <text evidence="1">Belongs to the peptidase C48 family.</text>
</comment>
<dbReference type="GO" id="GO:0006508">
    <property type="term" value="P:proteolysis"/>
    <property type="evidence" value="ECO:0007669"/>
    <property type="project" value="UniProtKB-KW"/>
</dbReference>
<dbReference type="HOGENOM" id="CLU_436223_0_0_1"/>
<keyword evidence="7" id="KW-1185">Reference proteome</keyword>
<feature type="domain" description="Ubiquitin-like protease family profile" evidence="5">
    <location>
        <begin position="399"/>
        <end position="588"/>
    </location>
</feature>
<keyword evidence="4" id="KW-0788">Thiol protease</keyword>
<dbReference type="Gene3D" id="3.40.395.10">
    <property type="entry name" value="Adenoviral Proteinase, Chain A"/>
    <property type="match status" value="1"/>
</dbReference>
<dbReference type="SUPFAM" id="SSF54001">
    <property type="entry name" value="Cysteine proteinases"/>
    <property type="match status" value="1"/>
</dbReference>
<evidence type="ECO:0000313" key="7">
    <source>
        <dbReference type="Proteomes" id="UP000019462"/>
    </source>
</evidence>
<dbReference type="Proteomes" id="UP000019462">
    <property type="component" value="Unassembled WGS sequence"/>
</dbReference>
<keyword evidence="3" id="KW-0378">Hydrolase</keyword>
<reference evidence="6 7" key="1">
    <citation type="journal article" date="2014" name="Genome Announc.">
        <title>Genome sequence of the basidiomycetous fungus Pseudozyma aphidis DSM70725, an efficient producer of biosurfactant mannosylerythritol lipids.</title>
        <authorList>
            <person name="Lorenz S."/>
            <person name="Guenther M."/>
            <person name="Grumaz C."/>
            <person name="Rupp S."/>
            <person name="Zibek S."/>
            <person name="Sohn K."/>
        </authorList>
    </citation>
    <scope>NUCLEOTIDE SEQUENCE [LARGE SCALE GENOMIC DNA]</scope>
    <source>
        <strain evidence="7">ATCC 32657 / CBS 517.83 / DSM 70725 / JCM 10318 / NBRC 10182 / NRRL Y-7954 / St-0401</strain>
    </source>
</reference>
<evidence type="ECO:0000259" key="5">
    <source>
        <dbReference type="PROSITE" id="PS50600"/>
    </source>
</evidence>
<evidence type="ECO:0000256" key="2">
    <source>
        <dbReference type="ARBA" id="ARBA00022670"/>
    </source>
</evidence>
<proteinExistence type="inferred from homology"/>
<keyword evidence="2 6" id="KW-0645">Protease</keyword>
<dbReference type="GO" id="GO:0000338">
    <property type="term" value="P:protein deneddylation"/>
    <property type="evidence" value="ECO:0007669"/>
    <property type="project" value="TreeGrafter"/>
</dbReference>
<organism evidence="6 7">
    <name type="scientific">Moesziomyces aphidis</name>
    <name type="common">Pseudozyma aphidis</name>
    <dbReference type="NCBI Taxonomy" id="84754"/>
    <lineage>
        <taxon>Eukaryota</taxon>
        <taxon>Fungi</taxon>
        <taxon>Dikarya</taxon>
        <taxon>Basidiomycota</taxon>
        <taxon>Ustilaginomycotina</taxon>
        <taxon>Ustilaginomycetes</taxon>
        <taxon>Ustilaginales</taxon>
        <taxon>Ustilaginaceae</taxon>
        <taxon>Moesziomyces</taxon>
    </lineage>
</organism>